<protein>
    <submittedName>
        <fullName evidence="6">LysR family transcriptional regulator</fullName>
    </submittedName>
</protein>
<dbReference type="SUPFAM" id="SSF53850">
    <property type="entry name" value="Periplasmic binding protein-like II"/>
    <property type="match status" value="1"/>
</dbReference>
<comment type="similarity">
    <text evidence="1">Belongs to the LysR transcriptional regulatory family.</text>
</comment>
<evidence type="ECO:0000256" key="1">
    <source>
        <dbReference type="ARBA" id="ARBA00009437"/>
    </source>
</evidence>
<dbReference type="Gene3D" id="1.10.10.10">
    <property type="entry name" value="Winged helix-like DNA-binding domain superfamily/Winged helix DNA-binding domain"/>
    <property type="match status" value="1"/>
</dbReference>
<organism evidence="6 7">
    <name type="scientific">Pigmentiphaga kullae</name>
    <dbReference type="NCBI Taxonomy" id="151784"/>
    <lineage>
        <taxon>Bacteria</taxon>
        <taxon>Pseudomonadati</taxon>
        <taxon>Pseudomonadota</taxon>
        <taxon>Betaproteobacteria</taxon>
        <taxon>Burkholderiales</taxon>
        <taxon>Alcaligenaceae</taxon>
        <taxon>Pigmentiphaga</taxon>
    </lineage>
</organism>
<dbReference type="GO" id="GO:0043565">
    <property type="term" value="F:sequence-specific DNA binding"/>
    <property type="evidence" value="ECO:0007669"/>
    <property type="project" value="TreeGrafter"/>
</dbReference>
<proteinExistence type="inferred from homology"/>
<dbReference type="Gene3D" id="3.40.190.290">
    <property type="match status" value="1"/>
</dbReference>
<name>A0A4Q7NFU8_9BURK</name>
<dbReference type="Pfam" id="PF00126">
    <property type="entry name" value="HTH_1"/>
    <property type="match status" value="1"/>
</dbReference>
<dbReference type="InterPro" id="IPR005119">
    <property type="entry name" value="LysR_subst-bd"/>
</dbReference>
<keyword evidence="4" id="KW-0804">Transcription</keyword>
<sequence>MDKLRCIEVFIEVAQGLSFSGAAQRLGMAKGNVTKHIAWLERELGVQLLQRTTKSVSLTESGLALLENGRDLLEHMEGVENAVRRSVKEPKGMLRVGTPPSFGAFHLVPVITAFSAAHPDIRVVMYLDDGRTDLVGEGLDMSVRIASSLKDTSQVSHRLARVPQVLVASPAYLARRGRPASVEDLARHDCMVHALKSPTNVWSFQGPGGKVTVRVGGTIRANFGEPLRHAALLGHGISMHPTYMVSEDLRQGRLEAVLADYRPTELEIHAVFPSRRNLPLRVRTFLDFLKGWFSQPRWEDAAP</sequence>
<dbReference type="InterPro" id="IPR058163">
    <property type="entry name" value="LysR-type_TF_proteobact-type"/>
</dbReference>
<comment type="caution">
    <text evidence="6">The sequence shown here is derived from an EMBL/GenBank/DDBJ whole genome shotgun (WGS) entry which is preliminary data.</text>
</comment>
<dbReference type="PROSITE" id="PS50931">
    <property type="entry name" value="HTH_LYSR"/>
    <property type="match status" value="1"/>
</dbReference>
<reference evidence="6 7" key="1">
    <citation type="submission" date="2019-02" db="EMBL/GenBank/DDBJ databases">
        <title>Genomic Encyclopedia of Type Strains, Phase IV (KMG-IV): sequencing the most valuable type-strain genomes for metagenomic binning, comparative biology and taxonomic classification.</title>
        <authorList>
            <person name="Goeker M."/>
        </authorList>
    </citation>
    <scope>NUCLEOTIDE SEQUENCE [LARGE SCALE GENOMIC DNA]</scope>
    <source>
        <strain evidence="6 7">K24</strain>
    </source>
</reference>
<gene>
    <name evidence="6" type="ORF">EV675_4546</name>
</gene>
<keyword evidence="2" id="KW-0805">Transcription regulation</keyword>
<dbReference type="PANTHER" id="PTHR30537">
    <property type="entry name" value="HTH-TYPE TRANSCRIPTIONAL REGULATOR"/>
    <property type="match status" value="1"/>
</dbReference>
<dbReference type="OrthoDB" id="9026421at2"/>
<dbReference type="InterPro" id="IPR036388">
    <property type="entry name" value="WH-like_DNA-bd_sf"/>
</dbReference>
<dbReference type="InterPro" id="IPR000847">
    <property type="entry name" value="LysR_HTH_N"/>
</dbReference>
<evidence type="ECO:0000313" key="7">
    <source>
        <dbReference type="Proteomes" id="UP000292445"/>
    </source>
</evidence>
<dbReference type="Proteomes" id="UP000292445">
    <property type="component" value="Unassembled WGS sequence"/>
</dbReference>
<dbReference type="InterPro" id="IPR036390">
    <property type="entry name" value="WH_DNA-bd_sf"/>
</dbReference>
<dbReference type="RefSeq" id="WP_130360026.1">
    <property type="nucleotide sequence ID" value="NZ_SGXC01000002.1"/>
</dbReference>
<dbReference type="GO" id="GO:0006351">
    <property type="term" value="P:DNA-templated transcription"/>
    <property type="evidence" value="ECO:0007669"/>
    <property type="project" value="TreeGrafter"/>
</dbReference>
<dbReference type="CDD" id="cd08422">
    <property type="entry name" value="PBP2_CrgA_like"/>
    <property type="match status" value="1"/>
</dbReference>
<dbReference type="FunFam" id="1.10.10.10:FF:000001">
    <property type="entry name" value="LysR family transcriptional regulator"/>
    <property type="match status" value="1"/>
</dbReference>
<dbReference type="AlphaFoldDB" id="A0A4Q7NFU8"/>
<dbReference type="PANTHER" id="PTHR30537:SF35">
    <property type="entry name" value="TRANSCRIPTIONAL REGULATORY PROTEIN"/>
    <property type="match status" value="1"/>
</dbReference>
<accession>A0A4Q7NFU8</accession>
<keyword evidence="7" id="KW-1185">Reference proteome</keyword>
<evidence type="ECO:0000256" key="2">
    <source>
        <dbReference type="ARBA" id="ARBA00023015"/>
    </source>
</evidence>
<feature type="domain" description="HTH lysR-type" evidence="5">
    <location>
        <begin position="1"/>
        <end position="59"/>
    </location>
</feature>
<keyword evidence="3" id="KW-0238">DNA-binding</keyword>
<evidence type="ECO:0000256" key="4">
    <source>
        <dbReference type="ARBA" id="ARBA00023163"/>
    </source>
</evidence>
<dbReference type="SUPFAM" id="SSF46785">
    <property type="entry name" value="Winged helix' DNA-binding domain"/>
    <property type="match status" value="1"/>
</dbReference>
<evidence type="ECO:0000256" key="3">
    <source>
        <dbReference type="ARBA" id="ARBA00023125"/>
    </source>
</evidence>
<dbReference type="Pfam" id="PF03466">
    <property type="entry name" value="LysR_substrate"/>
    <property type="match status" value="1"/>
</dbReference>
<evidence type="ECO:0000313" key="6">
    <source>
        <dbReference type="EMBL" id="RZS81915.1"/>
    </source>
</evidence>
<dbReference type="EMBL" id="SGXC01000002">
    <property type="protein sequence ID" value="RZS81915.1"/>
    <property type="molecule type" value="Genomic_DNA"/>
</dbReference>
<dbReference type="FunFam" id="3.40.190.290:FF:000001">
    <property type="entry name" value="Transcriptional regulator, LysR family"/>
    <property type="match status" value="1"/>
</dbReference>
<evidence type="ECO:0000259" key="5">
    <source>
        <dbReference type="PROSITE" id="PS50931"/>
    </source>
</evidence>
<dbReference type="GO" id="GO:0003700">
    <property type="term" value="F:DNA-binding transcription factor activity"/>
    <property type="evidence" value="ECO:0007669"/>
    <property type="project" value="InterPro"/>
</dbReference>